<gene>
    <name evidence="1" type="ORF">BD410DRAFT_788629</name>
</gene>
<evidence type="ECO:0000313" key="1">
    <source>
        <dbReference type="EMBL" id="TDL22365.1"/>
    </source>
</evidence>
<evidence type="ECO:0000313" key="2">
    <source>
        <dbReference type="Proteomes" id="UP000294933"/>
    </source>
</evidence>
<feature type="non-terminal residue" evidence="1">
    <location>
        <position position="449"/>
    </location>
</feature>
<dbReference type="STRING" id="50990.A0A4Y7Q4Q1"/>
<dbReference type="EMBL" id="ML170175">
    <property type="protein sequence ID" value="TDL22365.1"/>
    <property type="molecule type" value="Genomic_DNA"/>
</dbReference>
<dbReference type="OrthoDB" id="3139399at2759"/>
<accession>A0A4Y7Q4Q1</accession>
<dbReference type="InterPro" id="IPR032675">
    <property type="entry name" value="LRR_dom_sf"/>
</dbReference>
<dbReference type="AlphaFoldDB" id="A0A4Y7Q4Q1"/>
<keyword evidence="2" id="KW-1185">Reference proteome</keyword>
<dbReference type="VEuPathDB" id="FungiDB:BD410DRAFT_788629"/>
<dbReference type="SUPFAM" id="SSF52047">
    <property type="entry name" value="RNI-like"/>
    <property type="match status" value="1"/>
</dbReference>
<name>A0A4Y7Q4Q1_9AGAM</name>
<sequence length="449" mass="50061">MNSVPNEILSQIFQACFRNQRTERFGCARPGRNEAPLLLLHVCRRWHDCALSSPSLWSQLSIGRDKNRLKSVIAAKGWLDRAAQVPLSLDLWCGRPDPEQSTQNATDAALANIFTPSRIWKAVSLEAHSDSTPNPRVEAILDTVLTHAPVLESFAFSLSGAANPGFMIYPPRTIEIGFTPCLSSFSVRKRHLMYVFHLSFSSAHAYGNIRDLTLEWPMSINQYLHILGQCPNVEVLHVSFRGEIQPSPPIALVLKKLHSLEVIAVDAGVADFGDFFRALTTPALEQLSIEKYDFLAHSPPSNWPPLAQLLKRSQPPLKSLTLIGPCMIEDDIISCLQRTQELRVLSGDGHLFSSKVMEALTPSVDPPKILLCPFLTKIGLQGKPADFPVVGFSAVTAMIYRRWRHSKHGPINDAVKLRIRIEIPSEYCSRFLNSQRMAACLEEGMGLRL</sequence>
<dbReference type="Proteomes" id="UP000294933">
    <property type="component" value="Unassembled WGS sequence"/>
</dbReference>
<dbReference type="Gene3D" id="3.80.10.10">
    <property type="entry name" value="Ribonuclease Inhibitor"/>
    <property type="match status" value="1"/>
</dbReference>
<reference evidence="1 2" key="1">
    <citation type="submission" date="2018-06" db="EMBL/GenBank/DDBJ databases">
        <title>A transcriptomic atlas of mushroom development highlights an independent origin of complex multicellularity.</title>
        <authorList>
            <consortium name="DOE Joint Genome Institute"/>
            <person name="Krizsan K."/>
            <person name="Almasi E."/>
            <person name="Merenyi Z."/>
            <person name="Sahu N."/>
            <person name="Viragh M."/>
            <person name="Koszo T."/>
            <person name="Mondo S."/>
            <person name="Kiss B."/>
            <person name="Balint B."/>
            <person name="Kues U."/>
            <person name="Barry K."/>
            <person name="Hegedus J.C."/>
            <person name="Henrissat B."/>
            <person name="Johnson J."/>
            <person name="Lipzen A."/>
            <person name="Ohm R."/>
            <person name="Nagy I."/>
            <person name="Pangilinan J."/>
            <person name="Yan J."/>
            <person name="Xiong Y."/>
            <person name="Grigoriev I.V."/>
            <person name="Hibbett D.S."/>
            <person name="Nagy L.G."/>
        </authorList>
    </citation>
    <scope>NUCLEOTIDE SEQUENCE [LARGE SCALE GENOMIC DNA]</scope>
    <source>
        <strain evidence="1 2">SZMC22713</strain>
    </source>
</reference>
<proteinExistence type="predicted"/>
<protein>
    <submittedName>
        <fullName evidence="1">Uncharacterized protein</fullName>
    </submittedName>
</protein>
<organism evidence="1 2">
    <name type="scientific">Rickenella mellea</name>
    <dbReference type="NCBI Taxonomy" id="50990"/>
    <lineage>
        <taxon>Eukaryota</taxon>
        <taxon>Fungi</taxon>
        <taxon>Dikarya</taxon>
        <taxon>Basidiomycota</taxon>
        <taxon>Agaricomycotina</taxon>
        <taxon>Agaricomycetes</taxon>
        <taxon>Hymenochaetales</taxon>
        <taxon>Rickenellaceae</taxon>
        <taxon>Rickenella</taxon>
    </lineage>
</organism>